<evidence type="ECO:0000313" key="1">
    <source>
        <dbReference type="EMBL" id="MFM9327656.1"/>
    </source>
</evidence>
<organism evidence="1 2">
    <name type="scientific">Paenibacillus mesotrionivorans</name>
    <dbReference type="NCBI Taxonomy" id="3160968"/>
    <lineage>
        <taxon>Bacteria</taxon>
        <taxon>Bacillati</taxon>
        <taxon>Bacillota</taxon>
        <taxon>Bacilli</taxon>
        <taxon>Bacillales</taxon>
        <taxon>Paenibacillaceae</taxon>
        <taxon>Paenibacillus</taxon>
    </lineage>
</organism>
<accession>A0ACC7NUB1</accession>
<gene>
    <name evidence="1" type="ORF">ACI1P1_04995</name>
</gene>
<comment type="caution">
    <text evidence="1">The sequence shown here is derived from an EMBL/GenBank/DDBJ whole genome shotgun (WGS) entry which is preliminary data.</text>
</comment>
<proteinExistence type="predicted"/>
<name>A0ACC7NUB1_9BACL</name>
<sequence length="220" mass="23532">MSLAEEISRHFLVAIIRGTENKEEALASVRAMYEGGIRVLEIPASTPGVMSLIEGIRAEMPTDLIVGVGTVLDPETARSALLAGAQFVLCPTLRAETISLTKRYGAVIIPGAMTPTEILQAYELGADMVKVFPAGSLGPQYIRDIHGPLPQIPLVPTGGVNVKNIADYVRAGAAAAGLGSSLYQPGAGKNEQQLQELLDRSRRFVSEVMQARQTLRRDIP</sequence>
<protein>
    <submittedName>
        <fullName evidence="1">Bifunctional 4-hydroxy-2-oxoglutarate aldolase/2-dehydro-3-deoxy-phosphogluconate aldolase</fullName>
    </submittedName>
</protein>
<dbReference type="Proteomes" id="UP001631969">
    <property type="component" value="Unassembled WGS sequence"/>
</dbReference>
<dbReference type="EMBL" id="JBJURJ010000003">
    <property type="protein sequence ID" value="MFM9327656.1"/>
    <property type="molecule type" value="Genomic_DNA"/>
</dbReference>
<keyword evidence="2" id="KW-1185">Reference proteome</keyword>
<evidence type="ECO:0000313" key="2">
    <source>
        <dbReference type="Proteomes" id="UP001631969"/>
    </source>
</evidence>
<reference evidence="1" key="1">
    <citation type="submission" date="2024-12" db="EMBL/GenBank/DDBJ databases">
        <authorList>
            <person name="Wu N."/>
        </authorList>
    </citation>
    <scope>NUCLEOTIDE SEQUENCE</scope>
    <source>
        <strain evidence="1">P15</strain>
    </source>
</reference>